<dbReference type="PROSITE" id="PS50115">
    <property type="entry name" value="ARFGAP"/>
    <property type="match status" value="1"/>
</dbReference>
<keyword evidence="3" id="KW-0963">Cytoplasm</keyword>
<evidence type="ECO:0000256" key="5">
    <source>
        <dbReference type="ARBA" id="ARBA00022737"/>
    </source>
</evidence>
<dbReference type="Pfam" id="PF01412">
    <property type="entry name" value="ArfGap"/>
    <property type="match status" value="1"/>
</dbReference>
<dbReference type="GO" id="GO:0005886">
    <property type="term" value="C:plasma membrane"/>
    <property type="evidence" value="ECO:0007669"/>
    <property type="project" value="TreeGrafter"/>
</dbReference>
<dbReference type="Gene3D" id="2.30.29.30">
    <property type="entry name" value="Pleckstrin-homology domain (PH domain)/Phosphotyrosine-binding domain (PTB)"/>
    <property type="match status" value="2"/>
</dbReference>
<evidence type="ECO:0000256" key="8">
    <source>
        <dbReference type="PROSITE-ProRule" id="PRU00288"/>
    </source>
</evidence>
<dbReference type="InterPro" id="IPR052589">
    <property type="entry name" value="Arf-GAP_dual-PH_domain"/>
</dbReference>
<name>A0AAN9GLG6_9CAEN</name>
<dbReference type="Proteomes" id="UP001374579">
    <property type="component" value="Unassembled WGS sequence"/>
</dbReference>
<feature type="domain" description="PH" evidence="9">
    <location>
        <begin position="256"/>
        <end position="361"/>
    </location>
</feature>
<evidence type="ECO:0000313" key="12">
    <source>
        <dbReference type="Proteomes" id="UP001374579"/>
    </source>
</evidence>
<dbReference type="PROSITE" id="PS50003">
    <property type="entry name" value="PH_DOMAIN"/>
    <property type="match status" value="2"/>
</dbReference>
<dbReference type="InterPro" id="IPR011993">
    <property type="entry name" value="PH-like_dom_sf"/>
</dbReference>
<dbReference type="PANTHER" id="PTHR46021:SF2">
    <property type="entry name" value="ARF-GAP WITH DUAL PH DOMAIN-CONTAINING PROTEIN 1"/>
    <property type="match status" value="1"/>
</dbReference>
<reference evidence="11 12" key="1">
    <citation type="submission" date="2024-02" db="EMBL/GenBank/DDBJ databases">
        <title>Chromosome-scale genome assembly of the rough periwinkle Littorina saxatilis.</title>
        <authorList>
            <person name="De Jode A."/>
            <person name="Faria R."/>
            <person name="Formenti G."/>
            <person name="Sims Y."/>
            <person name="Smith T.P."/>
            <person name="Tracey A."/>
            <person name="Wood J.M.D."/>
            <person name="Zagrodzka Z.B."/>
            <person name="Johannesson K."/>
            <person name="Butlin R.K."/>
            <person name="Leder E.H."/>
        </authorList>
    </citation>
    <scope>NUCLEOTIDE SEQUENCE [LARGE SCALE GENOMIC DNA]</scope>
    <source>
        <strain evidence="11">Snail1</strain>
        <tissue evidence="11">Muscle</tissue>
    </source>
</reference>
<dbReference type="CDD" id="cd13252">
    <property type="entry name" value="PH1_ADAP"/>
    <property type="match status" value="1"/>
</dbReference>
<keyword evidence="2" id="KW-0343">GTPase activation</keyword>
<dbReference type="AlphaFoldDB" id="A0AAN9GLG6"/>
<evidence type="ECO:0000259" key="10">
    <source>
        <dbReference type="PROSITE" id="PS50115"/>
    </source>
</evidence>
<evidence type="ECO:0000313" key="11">
    <source>
        <dbReference type="EMBL" id="KAK7112937.1"/>
    </source>
</evidence>
<keyword evidence="5" id="KW-0677">Repeat</keyword>
<organism evidence="11 12">
    <name type="scientific">Littorina saxatilis</name>
    <dbReference type="NCBI Taxonomy" id="31220"/>
    <lineage>
        <taxon>Eukaryota</taxon>
        <taxon>Metazoa</taxon>
        <taxon>Spiralia</taxon>
        <taxon>Lophotrochozoa</taxon>
        <taxon>Mollusca</taxon>
        <taxon>Gastropoda</taxon>
        <taxon>Caenogastropoda</taxon>
        <taxon>Littorinimorpha</taxon>
        <taxon>Littorinoidea</taxon>
        <taxon>Littorinidae</taxon>
        <taxon>Littorina</taxon>
    </lineage>
</organism>
<keyword evidence="6 8" id="KW-0863">Zinc-finger</keyword>
<evidence type="ECO:0000256" key="6">
    <source>
        <dbReference type="ARBA" id="ARBA00022771"/>
    </source>
</evidence>
<dbReference type="GO" id="GO:0005096">
    <property type="term" value="F:GTPase activator activity"/>
    <property type="evidence" value="ECO:0007669"/>
    <property type="project" value="UniProtKB-KW"/>
</dbReference>
<evidence type="ECO:0000256" key="2">
    <source>
        <dbReference type="ARBA" id="ARBA00022468"/>
    </source>
</evidence>
<dbReference type="Pfam" id="PF00169">
    <property type="entry name" value="PH"/>
    <property type="match status" value="2"/>
</dbReference>
<keyword evidence="7" id="KW-0862">Zinc</keyword>
<dbReference type="SMART" id="SM00233">
    <property type="entry name" value="PH"/>
    <property type="match status" value="2"/>
</dbReference>
<dbReference type="PRINTS" id="PR00405">
    <property type="entry name" value="REVINTRACTNG"/>
</dbReference>
<keyword evidence="4" id="KW-0479">Metal-binding</keyword>
<dbReference type="InterPro" id="IPR001164">
    <property type="entry name" value="ArfGAP_dom"/>
</dbReference>
<dbReference type="FunFam" id="2.30.29.30:FF:000080">
    <property type="entry name" value="Arf-GAP with dual PH domain-containing protein 1"/>
    <property type="match status" value="1"/>
</dbReference>
<dbReference type="InterPro" id="IPR038508">
    <property type="entry name" value="ArfGAP_dom_sf"/>
</dbReference>
<dbReference type="CDD" id="cd01251">
    <property type="entry name" value="PH2_ADAP"/>
    <property type="match status" value="1"/>
</dbReference>
<dbReference type="InterPro" id="IPR001849">
    <property type="entry name" value="PH_domain"/>
</dbReference>
<feature type="domain" description="PH" evidence="9">
    <location>
        <begin position="129"/>
        <end position="234"/>
    </location>
</feature>
<dbReference type="Gene3D" id="1.10.220.150">
    <property type="entry name" value="Arf GTPase activating protein"/>
    <property type="match status" value="1"/>
</dbReference>
<dbReference type="InterPro" id="IPR037278">
    <property type="entry name" value="ARFGAP/RecO"/>
</dbReference>
<evidence type="ECO:0000256" key="1">
    <source>
        <dbReference type="ARBA" id="ARBA00004496"/>
    </source>
</evidence>
<dbReference type="InterPro" id="IPR037849">
    <property type="entry name" value="PH1_ADAP"/>
</dbReference>
<evidence type="ECO:0000256" key="4">
    <source>
        <dbReference type="ARBA" id="ARBA00022723"/>
    </source>
</evidence>
<feature type="domain" description="Arf-GAP" evidence="10">
    <location>
        <begin position="6"/>
        <end position="126"/>
    </location>
</feature>
<accession>A0AAN9GLG6</accession>
<dbReference type="InterPro" id="IPR037851">
    <property type="entry name" value="PH2_ADAP"/>
</dbReference>
<evidence type="ECO:0000256" key="3">
    <source>
        <dbReference type="ARBA" id="ARBA00022490"/>
    </source>
</evidence>
<dbReference type="EMBL" id="JBAMIC010000002">
    <property type="protein sequence ID" value="KAK7112937.1"/>
    <property type="molecule type" value="Genomic_DNA"/>
</dbReference>
<comment type="subcellular location">
    <subcellularLocation>
        <location evidence="1">Cytoplasm</location>
    </subcellularLocation>
</comment>
<evidence type="ECO:0000259" key="9">
    <source>
        <dbReference type="PROSITE" id="PS50003"/>
    </source>
</evidence>
<dbReference type="SUPFAM" id="SSF57863">
    <property type="entry name" value="ArfGap/RecO-like zinc finger"/>
    <property type="match status" value="1"/>
</dbReference>
<gene>
    <name evidence="11" type="ORF">V1264_012311</name>
</gene>
<dbReference type="SMART" id="SM00105">
    <property type="entry name" value="ArfGap"/>
    <property type="match status" value="1"/>
</dbReference>
<keyword evidence="12" id="KW-1185">Reference proteome</keyword>
<dbReference type="PANTHER" id="PTHR46021">
    <property type="entry name" value="ARF-GAP WITH DUAL PH DOMAIN-CONTAINING PROTEIN 1-LIKE PROTEIN"/>
    <property type="match status" value="1"/>
</dbReference>
<dbReference type="GO" id="GO:1902936">
    <property type="term" value="F:phosphatidylinositol bisphosphate binding"/>
    <property type="evidence" value="ECO:0007669"/>
    <property type="project" value="InterPro"/>
</dbReference>
<dbReference type="GO" id="GO:0005547">
    <property type="term" value="F:phosphatidylinositol-3,4,5-trisphosphate binding"/>
    <property type="evidence" value="ECO:0007669"/>
    <property type="project" value="TreeGrafter"/>
</dbReference>
<sequence>MAERCRAELAVLMREDGNNECADCGEADPDWASVTFGVFLCQSCAGIHRGLSTQSRVKSVRLDNWDRDQVGVMVGMGNKKAKEQFEMHVPLFYRKPRKIDVEVLKKEWILAKYEREEFTDPDRQTAYNCSSKEGMLWKLGRDRKQFQLRKFALSRAENKFSYFINEDSKQKPQQPKAEADLDHMNAVFVPEKIGNPYGLQITFIKNGSTRSLFVYSESSKDIVDWYNCIRAAKWERRRIAFPDRDLHQLAEDLTKDFILEGWLSKMGPKNEPFKRRWFTLDRRKLMYFEEPLNAFPKGEVFIGHRDAGYSVSLGSPEGDRSSNSHNNYCFTLHTHERNFILRAETQDDMDKWNTALNQVIDLPLTPQDSKLASMLVPKKASNSFRIIRR</sequence>
<dbReference type="GO" id="GO:0005737">
    <property type="term" value="C:cytoplasm"/>
    <property type="evidence" value="ECO:0007669"/>
    <property type="project" value="UniProtKB-SubCell"/>
</dbReference>
<proteinExistence type="predicted"/>
<evidence type="ECO:0000256" key="7">
    <source>
        <dbReference type="ARBA" id="ARBA00022833"/>
    </source>
</evidence>
<dbReference type="FunFam" id="2.30.29.30:FF:000099">
    <property type="entry name" value="Arf-GAP with dual PH domain-containing protein 1"/>
    <property type="match status" value="1"/>
</dbReference>
<protein>
    <submittedName>
        <fullName evidence="11">Uncharacterized protein</fullName>
    </submittedName>
</protein>
<comment type="caution">
    <text evidence="11">The sequence shown here is derived from an EMBL/GenBank/DDBJ whole genome shotgun (WGS) entry which is preliminary data.</text>
</comment>
<dbReference type="GO" id="GO:0008270">
    <property type="term" value="F:zinc ion binding"/>
    <property type="evidence" value="ECO:0007669"/>
    <property type="project" value="UniProtKB-KW"/>
</dbReference>
<dbReference type="SUPFAM" id="SSF50729">
    <property type="entry name" value="PH domain-like"/>
    <property type="match status" value="2"/>
</dbReference>